<proteinExistence type="predicted"/>
<dbReference type="AlphaFoldDB" id="A0A7I7XH87"/>
<sequence length="89" mass="9911">MAKPVGLHSPGLQRVLNVLRGEPLAGKYVLIEVTPHQCWQLARLSGIRGQAPIVLDTVFTDLLTAEREVFALRWREHVGQDLVLDGASW</sequence>
<feature type="domain" description="N,N-dimethylformamidase alpha subunit" evidence="1">
    <location>
        <begin position="2"/>
        <end position="77"/>
    </location>
</feature>
<dbReference type="EMBL" id="AP022610">
    <property type="protein sequence ID" value="BBZ28513.1"/>
    <property type="molecule type" value="Genomic_DNA"/>
</dbReference>
<dbReference type="RefSeq" id="WP_197746938.1">
    <property type="nucleotide sequence ID" value="NZ_AP022610.1"/>
</dbReference>
<evidence type="ECO:0000313" key="2">
    <source>
        <dbReference type="EMBL" id="BBZ28513.1"/>
    </source>
</evidence>
<reference evidence="2 3" key="1">
    <citation type="journal article" date="2019" name="Emerg. Microbes Infect.">
        <title>Comprehensive subspecies identification of 175 nontuberculous mycobacteria species based on 7547 genomic profiles.</title>
        <authorList>
            <person name="Matsumoto Y."/>
            <person name="Kinjo T."/>
            <person name="Motooka D."/>
            <person name="Nabeya D."/>
            <person name="Jung N."/>
            <person name="Uechi K."/>
            <person name="Horii T."/>
            <person name="Iida T."/>
            <person name="Fujita J."/>
            <person name="Nakamura S."/>
        </authorList>
    </citation>
    <scope>NUCLEOTIDE SEQUENCE [LARGE SCALE GENOMIC DNA]</scope>
    <source>
        <strain evidence="2 3">JCM 13574</strain>
    </source>
</reference>
<protein>
    <recommendedName>
        <fullName evidence="1">N,N-dimethylformamidase alpha subunit domain-containing protein</fullName>
    </recommendedName>
</protein>
<dbReference type="Proteomes" id="UP000466517">
    <property type="component" value="Chromosome"/>
</dbReference>
<dbReference type="Pfam" id="PF26354">
    <property type="entry name" value="DMF_alpha"/>
    <property type="match status" value="1"/>
</dbReference>
<evidence type="ECO:0000259" key="1">
    <source>
        <dbReference type="Pfam" id="PF26354"/>
    </source>
</evidence>
<accession>A0A7I7XH87</accession>
<keyword evidence="3" id="KW-1185">Reference proteome</keyword>
<dbReference type="InterPro" id="IPR058713">
    <property type="entry name" value="DMF_alpha_dom"/>
</dbReference>
<dbReference type="KEGG" id="mmag:MMAD_28080"/>
<gene>
    <name evidence="2" type="ORF">MMAD_28080</name>
</gene>
<evidence type="ECO:0000313" key="3">
    <source>
        <dbReference type="Proteomes" id="UP000466517"/>
    </source>
</evidence>
<organism evidence="2 3">
    <name type="scientific">Mycolicibacterium madagascariense</name>
    <dbReference type="NCBI Taxonomy" id="212765"/>
    <lineage>
        <taxon>Bacteria</taxon>
        <taxon>Bacillati</taxon>
        <taxon>Actinomycetota</taxon>
        <taxon>Actinomycetes</taxon>
        <taxon>Mycobacteriales</taxon>
        <taxon>Mycobacteriaceae</taxon>
        <taxon>Mycolicibacterium</taxon>
    </lineage>
</organism>
<name>A0A7I7XH87_9MYCO</name>